<comment type="subcellular location">
    <subcellularLocation>
        <location evidence="2">Cell membrane</location>
        <topology evidence="2">Peripheral membrane protein</topology>
        <orientation evidence="2">Cytoplasmic side</orientation>
    </subcellularLocation>
    <subcellularLocation>
        <location evidence="1 17">Membrane</location>
        <topology evidence="1 17">Multi-pass membrane protein</topology>
    </subcellularLocation>
</comment>
<evidence type="ECO:0000256" key="3">
    <source>
        <dbReference type="ARBA" id="ARBA00007929"/>
    </source>
</evidence>
<organism evidence="21 22">
    <name type="scientific">Vigna radiata var. radiata</name>
    <name type="common">Mung bean</name>
    <name type="synonym">Phaseolus aureus</name>
    <dbReference type="NCBI Taxonomy" id="3916"/>
    <lineage>
        <taxon>Eukaryota</taxon>
        <taxon>Viridiplantae</taxon>
        <taxon>Streptophyta</taxon>
        <taxon>Embryophyta</taxon>
        <taxon>Tracheophyta</taxon>
        <taxon>Spermatophyta</taxon>
        <taxon>Magnoliopsida</taxon>
        <taxon>eudicotyledons</taxon>
        <taxon>Gunneridae</taxon>
        <taxon>Pentapetalae</taxon>
        <taxon>rosids</taxon>
        <taxon>fabids</taxon>
        <taxon>Fabales</taxon>
        <taxon>Fabaceae</taxon>
        <taxon>Papilionoideae</taxon>
        <taxon>50 kb inversion clade</taxon>
        <taxon>NPAAA clade</taxon>
        <taxon>indigoferoid/millettioid clade</taxon>
        <taxon>Phaseoleae</taxon>
        <taxon>Vigna</taxon>
    </lineage>
</organism>
<dbReference type="Gene3D" id="2.60.120.10">
    <property type="entry name" value="Jelly Rolls"/>
    <property type="match status" value="1"/>
</dbReference>
<dbReference type="InterPro" id="IPR018490">
    <property type="entry name" value="cNMP-bd_dom_sf"/>
</dbReference>
<dbReference type="GeneID" id="106765548"/>
<name>A0A1S3UI35_VIGRR</name>
<evidence type="ECO:0000256" key="14">
    <source>
        <dbReference type="ARBA" id="ARBA00023136"/>
    </source>
</evidence>
<keyword evidence="4 17" id="KW-0813">Transport</keyword>
<dbReference type="SUPFAM" id="SSF48403">
    <property type="entry name" value="Ankyrin repeat"/>
    <property type="match status" value="1"/>
</dbReference>
<dbReference type="GO" id="GO:0034702">
    <property type="term" value="C:monoatomic ion channel complex"/>
    <property type="evidence" value="ECO:0007669"/>
    <property type="project" value="UniProtKB-KW"/>
</dbReference>
<comment type="domain">
    <text evidence="17">The segment S4 is probably the voltage-sensor and is characterized by a series of positively charged amino acids. The pore-forming region H5 is enclosed by the transmembrane segments S5 and S6 in the Shaker-type (1P/6TM) and contains the GYGD signature motif which seems to be involved in potassium selectivity.</text>
</comment>
<evidence type="ECO:0000256" key="8">
    <source>
        <dbReference type="ARBA" id="ARBA00022826"/>
    </source>
</evidence>
<dbReference type="PRINTS" id="PR01463">
    <property type="entry name" value="EAGCHANLFMLY"/>
</dbReference>
<dbReference type="Pfam" id="PF11834">
    <property type="entry name" value="KHA"/>
    <property type="match status" value="1"/>
</dbReference>
<dbReference type="Gene3D" id="1.10.287.70">
    <property type="match status" value="1"/>
</dbReference>
<feature type="domain" description="Cyclic nucleotide-binding" evidence="19">
    <location>
        <begin position="368"/>
        <end position="470"/>
    </location>
</feature>
<evidence type="ECO:0000256" key="1">
    <source>
        <dbReference type="ARBA" id="ARBA00004141"/>
    </source>
</evidence>
<dbReference type="SUPFAM" id="SSF51206">
    <property type="entry name" value="cAMP-binding domain-like"/>
    <property type="match status" value="1"/>
</dbReference>
<comment type="function">
    <text evidence="17">Potassium channel.</text>
</comment>
<gene>
    <name evidence="22" type="primary">LOC106765548</name>
</gene>
<evidence type="ECO:0000313" key="21">
    <source>
        <dbReference type="Proteomes" id="UP000087766"/>
    </source>
</evidence>
<dbReference type="KEGG" id="vra:106765548"/>
<dbReference type="GO" id="GO:0005249">
    <property type="term" value="F:voltage-gated potassium channel activity"/>
    <property type="evidence" value="ECO:0007669"/>
    <property type="project" value="UniProtKB-UniRule"/>
</dbReference>
<evidence type="ECO:0000256" key="13">
    <source>
        <dbReference type="ARBA" id="ARBA00023065"/>
    </source>
</evidence>
<dbReference type="RefSeq" id="XP_014505698.1">
    <property type="nucleotide sequence ID" value="XM_014650212.2"/>
</dbReference>
<protein>
    <recommendedName>
        <fullName evidence="17">Potassium channel</fullName>
    </recommendedName>
</protein>
<keyword evidence="7" id="KW-0677">Repeat</keyword>
<dbReference type="PROSITE" id="PS51490">
    <property type="entry name" value="KHA"/>
    <property type="match status" value="1"/>
</dbReference>
<feature type="domain" description="KHA" evidence="20">
    <location>
        <begin position="801"/>
        <end position="869"/>
    </location>
</feature>
<keyword evidence="15 17" id="KW-0407">Ion channel</keyword>
<dbReference type="InterPro" id="IPR036770">
    <property type="entry name" value="Ankyrin_rpt-contain_sf"/>
</dbReference>
<keyword evidence="13 17" id="KW-0406">Ion transport</keyword>
<keyword evidence="14 17" id="KW-0472">Membrane</keyword>
<dbReference type="Gene3D" id="1.25.40.20">
    <property type="entry name" value="Ankyrin repeat-containing domain"/>
    <property type="match status" value="1"/>
</dbReference>
<comment type="subunit">
    <text evidence="17">The potassium channel is composed of a homo- or heterotetrameric complex of pore-forming subunits.</text>
</comment>
<evidence type="ECO:0000256" key="15">
    <source>
        <dbReference type="ARBA" id="ARBA00023303"/>
    </source>
</evidence>
<dbReference type="SMART" id="SM00100">
    <property type="entry name" value="cNMP"/>
    <property type="match status" value="1"/>
</dbReference>
<evidence type="ECO:0000256" key="11">
    <source>
        <dbReference type="ARBA" id="ARBA00022989"/>
    </source>
</evidence>
<evidence type="ECO:0000256" key="16">
    <source>
        <dbReference type="PROSITE-ProRule" id="PRU00023"/>
    </source>
</evidence>
<feature type="transmembrane region" description="Helical" evidence="17">
    <location>
        <begin position="88"/>
        <end position="106"/>
    </location>
</feature>
<dbReference type="InterPro" id="IPR005821">
    <property type="entry name" value="Ion_trans_dom"/>
</dbReference>
<evidence type="ECO:0000256" key="7">
    <source>
        <dbReference type="ARBA" id="ARBA00022737"/>
    </source>
</evidence>
<sequence>MLGCGQEEIELSRDGSHYSLSTGILPSLGAKSNRRIKLRRFIVSPYDRRYRIWETFLIILVVYTAWVSPFEFGFLKKPEPPLSISDNIVNGFFFVDIVLTFFVAYIDKATYLIVDDRKQIAWKYARTWLAFDVVSIIPSELIQKLSPSPLQSYGLFNMLRLWRLRRVSALFSRLEKDRNYNYFWVRCAKLISVTLFAVHCAGCFYYLIAARYHDPKKTWIGSTMDNFLEQSLWSRYVMSIYWSITTLTTVGYGDLHPVNSREMTFDIFYMLFNLGLTAYLIGNMTNLVVHGTSRTRKFRDTIQAASNFAQRNQLPHRLQDQMLAHLCLKYRTDSEGLQQQETLDSLPKAIRSSISHHLFSSLIDKVYLFKEVSNDLLFQLVSEMKAEYFPPKEDVILQNEAPTDFYILVTGAVELVVLKNGVEQVVGEAKTGDLCGEIGVLCYKPQLFTVRTKRLSQLLRLNRTTFLNIVQANVGDGTIIMNNLLQHLKELNDPIMEGVLVEIENMLARGRMDLPVSVCFAAARGDDLLLHQLLKRGMDPNESDNNRRTALHIAASQGKENCVLLLLDYGADPNITDFDGNVALWEAMVGGHESVRKVLAENGANLQCGDVGQFACTAVEQNSLKLLKEIKRYGGDITLPSINSGTTALHVAVSEGNVEIVKYLLDHGASIDKPDKNGWTARGLADQQSHTEIKAIFDSTGDPKVQSFVTIPEKQSGFRFLGRFTSEPTMPSPLDGSFHGTDASWSQSQNRPRRRSSNYQNSLLGMMVAAHNGEKDLLLPLDMNNKASNGMKSGNAGSPARVIISCPEKGEVVGKLVLLPGSFQELLEIGAKKFGFYPAKVLCKDGGQIEDLEVIRDGDHLVFHGDGGL</sequence>
<evidence type="ECO:0000256" key="17">
    <source>
        <dbReference type="RuleBase" id="RU369015"/>
    </source>
</evidence>
<dbReference type="PANTHER" id="PTHR45743">
    <property type="entry name" value="POTASSIUM CHANNEL AKT1"/>
    <property type="match status" value="1"/>
</dbReference>
<dbReference type="OrthoDB" id="426293at2759"/>
<dbReference type="InterPro" id="IPR021789">
    <property type="entry name" value="KHA_dom"/>
</dbReference>
<feature type="transmembrane region" description="Helical" evidence="17">
    <location>
        <begin position="183"/>
        <end position="208"/>
    </location>
</feature>
<evidence type="ECO:0000313" key="22">
    <source>
        <dbReference type="RefSeq" id="XP_014505698.1"/>
    </source>
</evidence>
<keyword evidence="11 17" id="KW-1133">Transmembrane helix</keyword>
<evidence type="ECO:0000256" key="5">
    <source>
        <dbReference type="ARBA" id="ARBA00022538"/>
    </source>
</evidence>
<dbReference type="SUPFAM" id="SSF81324">
    <property type="entry name" value="Voltage-gated potassium channels"/>
    <property type="match status" value="1"/>
</dbReference>
<evidence type="ECO:0000256" key="9">
    <source>
        <dbReference type="ARBA" id="ARBA00022882"/>
    </source>
</evidence>
<comment type="similarity">
    <text evidence="3 17">Belongs to the potassium channel family. Plant (TC 1.A.1.4) subfamily.</text>
</comment>
<reference evidence="22" key="2">
    <citation type="submission" date="2025-08" db="UniProtKB">
        <authorList>
            <consortium name="RefSeq"/>
        </authorList>
    </citation>
    <scope>IDENTIFICATION</scope>
    <source>
        <tissue evidence="22">Leaf</tissue>
    </source>
</reference>
<evidence type="ECO:0000256" key="6">
    <source>
        <dbReference type="ARBA" id="ARBA00022692"/>
    </source>
</evidence>
<dbReference type="Pfam" id="PF00520">
    <property type="entry name" value="Ion_trans"/>
    <property type="match status" value="1"/>
</dbReference>
<dbReference type="InterPro" id="IPR045319">
    <property type="entry name" value="KAT/AKT"/>
</dbReference>
<keyword evidence="8 17" id="KW-0631">Potassium channel</keyword>
<dbReference type="PROSITE" id="PS50088">
    <property type="entry name" value="ANK_REPEAT"/>
    <property type="match status" value="2"/>
</dbReference>
<feature type="repeat" description="ANK" evidence="16">
    <location>
        <begin position="546"/>
        <end position="578"/>
    </location>
</feature>
<dbReference type="Proteomes" id="UP000087766">
    <property type="component" value="Chromosome 7"/>
</dbReference>
<comment type="domain">
    <text evidence="17">The KHA domain (rich in hydrophobic and acidic residues) present in the C-terminal part is likely to be important for tetramerization.</text>
</comment>
<evidence type="ECO:0000256" key="4">
    <source>
        <dbReference type="ARBA" id="ARBA00022448"/>
    </source>
</evidence>
<reference evidence="21" key="1">
    <citation type="journal article" date="2014" name="Nat. Commun.">
        <title>Genome sequence of mungbean and insights into evolution within Vigna species.</title>
        <authorList>
            <person name="Kang Y.J."/>
            <person name="Kim S.K."/>
            <person name="Kim M.Y."/>
            <person name="Lestari P."/>
            <person name="Kim K.H."/>
            <person name="Ha B.K."/>
            <person name="Jun T.H."/>
            <person name="Hwang W.J."/>
            <person name="Lee T."/>
            <person name="Lee J."/>
            <person name="Shim S."/>
            <person name="Yoon M.Y."/>
            <person name="Jang Y.E."/>
            <person name="Han K.S."/>
            <person name="Taeprayoon P."/>
            <person name="Yoon N."/>
            <person name="Somta P."/>
            <person name="Tanya P."/>
            <person name="Kim K.S."/>
            <person name="Gwag J.G."/>
            <person name="Moon J.K."/>
            <person name="Lee Y.H."/>
            <person name="Park B.S."/>
            <person name="Bombarely A."/>
            <person name="Doyle J.J."/>
            <person name="Jackson S.A."/>
            <person name="Schafleitner R."/>
            <person name="Srinives P."/>
            <person name="Varshney R.K."/>
            <person name="Lee S.H."/>
        </authorList>
    </citation>
    <scope>NUCLEOTIDE SEQUENCE [LARGE SCALE GENOMIC DNA]</scope>
    <source>
        <strain evidence="21">cv. VC1973A</strain>
    </source>
</reference>
<evidence type="ECO:0000259" key="19">
    <source>
        <dbReference type="PROSITE" id="PS50042"/>
    </source>
</evidence>
<keyword evidence="5 17" id="KW-0633">Potassium transport</keyword>
<dbReference type="InterPro" id="IPR003938">
    <property type="entry name" value="K_chnl_volt-dep_EAG/ELK/ERG"/>
</dbReference>
<evidence type="ECO:0000256" key="10">
    <source>
        <dbReference type="ARBA" id="ARBA00022958"/>
    </source>
</evidence>
<evidence type="ECO:0000256" key="12">
    <source>
        <dbReference type="ARBA" id="ARBA00023043"/>
    </source>
</evidence>
<dbReference type="FunFam" id="2.60.120.10:FF:000074">
    <property type="entry name" value="Potassium channel KAT2"/>
    <property type="match status" value="1"/>
</dbReference>
<dbReference type="CDD" id="cd00038">
    <property type="entry name" value="CAP_ED"/>
    <property type="match status" value="1"/>
</dbReference>
<comment type="caution">
    <text evidence="17">Lacks conserved residue(s) required for the propagation of feature annotation.</text>
</comment>
<accession>A0A1S3UI35</accession>
<keyword evidence="9 17" id="KW-0851">Voltage-gated channel</keyword>
<feature type="region of interest" description="Disordered" evidence="18">
    <location>
        <begin position="731"/>
        <end position="756"/>
    </location>
</feature>
<dbReference type="PANTHER" id="PTHR45743:SF2">
    <property type="entry name" value="POTASSIUM CHANNEL AKT1"/>
    <property type="match status" value="1"/>
</dbReference>
<dbReference type="FunFam" id="1.10.287.70:FF:000139">
    <property type="entry name" value="Potassium channel SKOR"/>
    <property type="match status" value="1"/>
</dbReference>
<feature type="transmembrane region" description="Helical" evidence="17">
    <location>
        <begin position="236"/>
        <end position="255"/>
    </location>
</feature>
<keyword evidence="12 16" id="KW-0040">ANK repeat</keyword>
<keyword evidence="21" id="KW-1185">Reference proteome</keyword>
<dbReference type="InterPro" id="IPR000595">
    <property type="entry name" value="cNMP-bd_dom"/>
</dbReference>
<dbReference type="STRING" id="3916.A0A1S3UI35"/>
<proteinExistence type="inferred from homology"/>
<keyword evidence="10 17" id="KW-0630">Potassium</keyword>
<dbReference type="AlphaFoldDB" id="A0A1S3UI35"/>
<dbReference type="SMART" id="SM00248">
    <property type="entry name" value="ANK"/>
    <property type="match status" value="4"/>
</dbReference>
<dbReference type="PROSITE" id="PS50042">
    <property type="entry name" value="CNMP_BINDING_3"/>
    <property type="match status" value="1"/>
</dbReference>
<dbReference type="InterPro" id="IPR002110">
    <property type="entry name" value="Ankyrin_rpt"/>
</dbReference>
<dbReference type="Pfam" id="PF00027">
    <property type="entry name" value="cNMP_binding"/>
    <property type="match status" value="1"/>
</dbReference>
<dbReference type="InterPro" id="IPR014710">
    <property type="entry name" value="RmlC-like_jellyroll"/>
</dbReference>
<feature type="repeat" description="ANK" evidence="16">
    <location>
        <begin position="644"/>
        <end position="676"/>
    </location>
</feature>
<feature type="transmembrane region" description="Helical" evidence="17">
    <location>
        <begin position="50"/>
        <end position="68"/>
    </location>
</feature>
<evidence type="ECO:0000259" key="20">
    <source>
        <dbReference type="PROSITE" id="PS51490"/>
    </source>
</evidence>
<feature type="transmembrane region" description="Helical" evidence="17">
    <location>
        <begin position="267"/>
        <end position="289"/>
    </location>
</feature>
<keyword evidence="6 17" id="KW-0812">Transmembrane</keyword>
<dbReference type="PROSITE" id="PS50297">
    <property type="entry name" value="ANK_REP_REGION"/>
    <property type="match status" value="2"/>
</dbReference>
<evidence type="ECO:0000256" key="2">
    <source>
        <dbReference type="ARBA" id="ARBA00004413"/>
    </source>
</evidence>
<dbReference type="Pfam" id="PF12796">
    <property type="entry name" value="Ank_2"/>
    <property type="match status" value="2"/>
</dbReference>
<dbReference type="GO" id="GO:0005886">
    <property type="term" value="C:plasma membrane"/>
    <property type="evidence" value="ECO:0007669"/>
    <property type="project" value="UniProtKB-SubCell"/>
</dbReference>
<evidence type="ECO:0000256" key="18">
    <source>
        <dbReference type="SAM" id="MobiDB-lite"/>
    </source>
</evidence>